<evidence type="ECO:0000313" key="3">
    <source>
        <dbReference type="EMBL" id="MBO1326753.1"/>
    </source>
</evidence>
<dbReference type="CDD" id="cd11586">
    <property type="entry name" value="VbhA_like"/>
    <property type="match status" value="1"/>
</dbReference>
<dbReference type="RefSeq" id="WP_207847591.1">
    <property type="nucleotide sequence ID" value="NZ_JAFVMH010000017.1"/>
</dbReference>
<comment type="caution">
    <text evidence="3">The sequence shown here is derived from an EMBL/GenBank/DDBJ whole genome shotgun (WGS) entry which is preliminary data.</text>
</comment>
<evidence type="ECO:0000259" key="2">
    <source>
        <dbReference type="Pfam" id="PF18495"/>
    </source>
</evidence>
<evidence type="ECO:0000256" key="1">
    <source>
        <dbReference type="SAM" id="MobiDB-lite"/>
    </source>
</evidence>
<dbReference type="InterPro" id="IPR043038">
    <property type="entry name" value="VbhA_sf"/>
</dbReference>
<organism evidence="3 4">
    <name type="scientific">Acetobacter garciniae</name>
    <dbReference type="NCBI Taxonomy" id="2817435"/>
    <lineage>
        <taxon>Bacteria</taxon>
        <taxon>Pseudomonadati</taxon>
        <taxon>Pseudomonadota</taxon>
        <taxon>Alphaproteobacteria</taxon>
        <taxon>Acetobacterales</taxon>
        <taxon>Acetobacteraceae</taxon>
        <taxon>Acetobacter</taxon>
    </lineage>
</organism>
<dbReference type="Proteomes" id="UP000664073">
    <property type="component" value="Unassembled WGS sequence"/>
</dbReference>
<dbReference type="EMBL" id="JAFVMH010000017">
    <property type="protein sequence ID" value="MBO1326753.1"/>
    <property type="molecule type" value="Genomic_DNA"/>
</dbReference>
<feature type="compositionally biased region" description="Basic and acidic residues" evidence="1">
    <location>
        <begin position="1"/>
        <end position="10"/>
    </location>
</feature>
<dbReference type="Pfam" id="PF18495">
    <property type="entry name" value="VbhA"/>
    <property type="match status" value="1"/>
</dbReference>
<reference evidence="3" key="1">
    <citation type="submission" date="2021-03" db="EMBL/GenBank/DDBJ databases">
        <title>The complete genome sequence of Acetobacter sp. TBRC 12339.</title>
        <authorList>
            <person name="Charoenyingcharoen P."/>
            <person name="Yukphan P."/>
        </authorList>
    </citation>
    <scope>NUCLEOTIDE SEQUENCE</scope>
    <source>
        <strain evidence="3">TBRC 12339</strain>
    </source>
</reference>
<keyword evidence="4" id="KW-1185">Reference proteome</keyword>
<dbReference type="Gene3D" id="1.10.8.1050">
    <property type="entry name" value="Antitoxin VbhA-like"/>
    <property type="match status" value="1"/>
</dbReference>
<accession>A0A939KNU1</accession>
<feature type="domain" description="Antitoxin VbhA" evidence="2">
    <location>
        <begin position="6"/>
        <end position="52"/>
    </location>
</feature>
<dbReference type="InterPro" id="IPR033788">
    <property type="entry name" value="VbhA-like"/>
</dbReference>
<protein>
    <recommendedName>
        <fullName evidence="2">Antitoxin VbhA domain-containing protein</fullName>
    </recommendedName>
</protein>
<dbReference type="InterPro" id="IPR041535">
    <property type="entry name" value="VbhA"/>
</dbReference>
<sequence length="65" mass="7224">MPQSVREKAVQDAQASAAREGQRLLPQDTLDLEAYMRGDITADEVRRRVVARLHDEGHLVAAKAI</sequence>
<proteinExistence type="predicted"/>
<name>A0A939KNU1_9PROT</name>
<evidence type="ECO:0000313" key="4">
    <source>
        <dbReference type="Proteomes" id="UP000664073"/>
    </source>
</evidence>
<feature type="region of interest" description="Disordered" evidence="1">
    <location>
        <begin position="1"/>
        <end position="22"/>
    </location>
</feature>
<gene>
    <name evidence="3" type="ORF">J2D77_16540</name>
</gene>
<dbReference type="AlphaFoldDB" id="A0A939KNU1"/>